<protein>
    <submittedName>
        <fullName evidence="1">Uncharacterized protein</fullName>
    </submittedName>
</protein>
<sequence length="50" mass="5509">MDCKGESAQVEGAETVAVSRQVRFRASTTLSEMNVRHLGREPMGVSRKES</sequence>
<organism evidence="1 2">
    <name type="scientific">Periconia digitata</name>
    <dbReference type="NCBI Taxonomy" id="1303443"/>
    <lineage>
        <taxon>Eukaryota</taxon>
        <taxon>Fungi</taxon>
        <taxon>Dikarya</taxon>
        <taxon>Ascomycota</taxon>
        <taxon>Pezizomycotina</taxon>
        <taxon>Dothideomycetes</taxon>
        <taxon>Pleosporomycetidae</taxon>
        <taxon>Pleosporales</taxon>
        <taxon>Massarineae</taxon>
        <taxon>Periconiaceae</taxon>
        <taxon>Periconia</taxon>
    </lineage>
</organism>
<keyword evidence="2" id="KW-1185">Reference proteome</keyword>
<name>A0A9W4UJL9_9PLEO</name>
<proteinExistence type="predicted"/>
<reference evidence="1" key="1">
    <citation type="submission" date="2023-01" db="EMBL/GenBank/DDBJ databases">
        <authorList>
            <person name="Van Ghelder C."/>
            <person name="Rancurel C."/>
        </authorList>
    </citation>
    <scope>NUCLEOTIDE SEQUENCE</scope>
    <source>
        <strain evidence="1">CNCM I-4278</strain>
    </source>
</reference>
<gene>
    <name evidence="1" type="ORF">PDIGIT_LOCUS10274</name>
</gene>
<evidence type="ECO:0000313" key="1">
    <source>
        <dbReference type="EMBL" id="CAI6337165.1"/>
    </source>
</evidence>
<dbReference type="Proteomes" id="UP001152607">
    <property type="component" value="Unassembled WGS sequence"/>
</dbReference>
<evidence type="ECO:0000313" key="2">
    <source>
        <dbReference type="Proteomes" id="UP001152607"/>
    </source>
</evidence>
<dbReference type="AlphaFoldDB" id="A0A9W4UJL9"/>
<dbReference type="EMBL" id="CAOQHR010000007">
    <property type="protein sequence ID" value="CAI6337165.1"/>
    <property type="molecule type" value="Genomic_DNA"/>
</dbReference>
<comment type="caution">
    <text evidence="1">The sequence shown here is derived from an EMBL/GenBank/DDBJ whole genome shotgun (WGS) entry which is preliminary data.</text>
</comment>
<accession>A0A9W4UJL9</accession>